<proteinExistence type="predicted"/>
<dbReference type="Proteomes" id="UP000631418">
    <property type="component" value="Unassembled WGS sequence"/>
</dbReference>
<accession>A0AAE2RQ19</accession>
<sequence length="68" mass="8337">MVKYIDQIKHSDYIHKNKGNIGVIFRDEGFYERFTVEEYMRYYTEIIDSKSNYREIMLKFSLLEIADK</sequence>
<gene>
    <name evidence="1" type="ORF">IS491_05830</name>
</gene>
<dbReference type="RefSeq" id="WP_012061197.1">
    <property type="nucleotide sequence ID" value="NZ_CP073279.1"/>
</dbReference>
<dbReference type="AlphaFoldDB" id="A0AAE2RQ19"/>
<comment type="caution">
    <text evidence="1">The sequence shown here is derived from an EMBL/GenBank/DDBJ whole genome shotgun (WGS) entry which is preliminary data.</text>
</comment>
<dbReference type="EMBL" id="JADOEF010000001">
    <property type="protein sequence ID" value="MBF7808191.1"/>
    <property type="molecule type" value="Genomic_DNA"/>
</dbReference>
<protein>
    <submittedName>
        <fullName evidence="1">Uncharacterized protein</fullName>
    </submittedName>
</protein>
<evidence type="ECO:0000313" key="1">
    <source>
        <dbReference type="EMBL" id="MBF7808191.1"/>
    </source>
</evidence>
<name>A0AAE2RQ19_CLOBE</name>
<reference evidence="1" key="1">
    <citation type="submission" date="2020-11" db="EMBL/GenBank/DDBJ databases">
        <authorList>
            <person name="Thieme N."/>
            <person name="Liebl W."/>
            <person name="Zverlov V."/>
        </authorList>
    </citation>
    <scope>NUCLEOTIDE SEQUENCE</scope>
    <source>
        <strain evidence="1">NT08</strain>
    </source>
</reference>
<organism evidence="1 2">
    <name type="scientific">Clostridium beijerinckii</name>
    <name type="common">Clostridium MP</name>
    <dbReference type="NCBI Taxonomy" id="1520"/>
    <lineage>
        <taxon>Bacteria</taxon>
        <taxon>Bacillati</taxon>
        <taxon>Bacillota</taxon>
        <taxon>Clostridia</taxon>
        <taxon>Eubacteriales</taxon>
        <taxon>Clostridiaceae</taxon>
        <taxon>Clostridium</taxon>
    </lineage>
</organism>
<evidence type="ECO:0000313" key="2">
    <source>
        <dbReference type="Proteomes" id="UP000631418"/>
    </source>
</evidence>